<feature type="compositionally biased region" description="Acidic residues" evidence="1">
    <location>
        <begin position="542"/>
        <end position="552"/>
    </location>
</feature>
<dbReference type="OrthoDB" id="428524at2759"/>
<feature type="compositionally biased region" description="Basic and acidic residues" evidence="1">
    <location>
        <begin position="628"/>
        <end position="638"/>
    </location>
</feature>
<protein>
    <submittedName>
        <fullName evidence="2">Uncharacterized protein</fullName>
    </submittedName>
</protein>
<evidence type="ECO:0000256" key="1">
    <source>
        <dbReference type="SAM" id="MobiDB-lite"/>
    </source>
</evidence>
<sequence length="638" mass="70326">VLTSEEYFALFRIARNVLEPFRMNGGTLEETLADLATTALCSSRLGMLPDIAVSGEEVTVKFRRAESLSSALREGHKMLLASIHEMLQYVLYLRSAPAKAAALLSTVEDEPTKNAVLKELEQEWRLVLALEDTPLGASLLRQHCSFCSFQQYREVMTMYEKSAWKMTAETAALTASWFPPTAWSASLESIFGDLQDAVKRSGRSDCGSLPNLFAVGVRSLQNRLCVQDGSTAQVKLQADDWAGTQALGVKPKAFNPASAPACKNVAVDNILKPFPSTTAFFHNHHCLNFMQGKNPAQEAANFWVQACFSSGMLLKYSGKFYLATGTTPAVLTASAVCLKEIPYVFKGPLPAATADETRIPCHPADNGDLLSEASRTRALVLDCGRNMIQQLRFDYEEVKLCDYTLHVCEANLADKCGSAVVLRRSPQELCLLCFLVHSELILSSSSASLTELLQKHDIQMPKNSTKAQKVRRILAMDKVKEACAASTIAKLLARMDEADAKKRNKDKDKNDDDLDEAAEVEWEELQEDPAAQACKELLARLDEEEEREEEEKEKEGEAIPQPPAELRDRASRALLSSTASLPEALVRQMPIPDGAAMHQTIHTDSTLPHFQGRSTHAASYNPAVPAEELDKRKSTLKS</sequence>
<feature type="non-terminal residue" evidence="2">
    <location>
        <position position="1"/>
    </location>
</feature>
<comment type="caution">
    <text evidence="2">The sequence shown here is derived from an EMBL/GenBank/DDBJ whole genome shotgun (WGS) entry which is preliminary data.</text>
</comment>
<dbReference type="EMBL" id="CAJNJA010028446">
    <property type="protein sequence ID" value="CAE7602335.1"/>
    <property type="molecule type" value="Genomic_DNA"/>
</dbReference>
<proteinExistence type="predicted"/>
<accession>A0A812V7A7</accession>
<name>A0A812V7A7_9DINO</name>
<feature type="non-terminal residue" evidence="2">
    <location>
        <position position="638"/>
    </location>
</feature>
<dbReference type="AlphaFoldDB" id="A0A812V7A7"/>
<feature type="compositionally biased region" description="Low complexity" evidence="1">
    <location>
        <begin position="572"/>
        <end position="581"/>
    </location>
</feature>
<evidence type="ECO:0000313" key="2">
    <source>
        <dbReference type="EMBL" id="CAE7602335.1"/>
    </source>
</evidence>
<feature type="compositionally biased region" description="Polar residues" evidence="1">
    <location>
        <begin position="600"/>
        <end position="618"/>
    </location>
</feature>
<feature type="region of interest" description="Disordered" evidence="1">
    <location>
        <begin position="542"/>
        <end position="638"/>
    </location>
</feature>
<dbReference type="Proteomes" id="UP000601435">
    <property type="component" value="Unassembled WGS sequence"/>
</dbReference>
<organism evidence="2 3">
    <name type="scientific">Symbiodinium necroappetens</name>
    <dbReference type="NCBI Taxonomy" id="1628268"/>
    <lineage>
        <taxon>Eukaryota</taxon>
        <taxon>Sar</taxon>
        <taxon>Alveolata</taxon>
        <taxon>Dinophyceae</taxon>
        <taxon>Suessiales</taxon>
        <taxon>Symbiodiniaceae</taxon>
        <taxon>Symbiodinium</taxon>
    </lineage>
</organism>
<keyword evidence="3" id="KW-1185">Reference proteome</keyword>
<gene>
    <name evidence="2" type="ORF">SNEC2469_LOCUS17243</name>
</gene>
<reference evidence="2" key="1">
    <citation type="submission" date="2021-02" db="EMBL/GenBank/DDBJ databases">
        <authorList>
            <person name="Dougan E. K."/>
            <person name="Rhodes N."/>
            <person name="Thang M."/>
            <person name="Chan C."/>
        </authorList>
    </citation>
    <scope>NUCLEOTIDE SEQUENCE</scope>
</reference>
<evidence type="ECO:0000313" key="3">
    <source>
        <dbReference type="Proteomes" id="UP000601435"/>
    </source>
</evidence>